<dbReference type="EMBL" id="BGPR01027207">
    <property type="protein sequence ID" value="GBN97515.1"/>
    <property type="molecule type" value="Genomic_DNA"/>
</dbReference>
<feature type="non-terminal residue" evidence="1">
    <location>
        <position position="1"/>
    </location>
</feature>
<organism evidence="1 2">
    <name type="scientific">Araneus ventricosus</name>
    <name type="common">Orbweaver spider</name>
    <name type="synonym">Epeira ventricosa</name>
    <dbReference type="NCBI Taxonomy" id="182803"/>
    <lineage>
        <taxon>Eukaryota</taxon>
        <taxon>Metazoa</taxon>
        <taxon>Ecdysozoa</taxon>
        <taxon>Arthropoda</taxon>
        <taxon>Chelicerata</taxon>
        <taxon>Arachnida</taxon>
        <taxon>Araneae</taxon>
        <taxon>Araneomorphae</taxon>
        <taxon>Entelegynae</taxon>
        <taxon>Araneoidea</taxon>
        <taxon>Araneidae</taxon>
        <taxon>Araneus</taxon>
    </lineage>
</organism>
<accession>A0A4Y2TEK3</accession>
<sequence>ASCIKYINEFLFVEITPFLRTEEVSRTKFGVNMRAQWVTPQLRQTGRHPSSAEVPGH</sequence>
<protein>
    <submittedName>
        <fullName evidence="1">Uncharacterized protein</fullName>
    </submittedName>
</protein>
<keyword evidence="2" id="KW-1185">Reference proteome</keyword>
<gene>
    <name evidence="1" type="ORF">AVEN_14175_1</name>
</gene>
<dbReference type="Proteomes" id="UP000499080">
    <property type="component" value="Unassembled WGS sequence"/>
</dbReference>
<name>A0A4Y2TEK3_ARAVE</name>
<proteinExistence type="predicted"/>
<evidence type="ECO:0000313" key="2">
    <source>
        <dbReference type="Proteomes" id="UP000499080"/>
    </source>
</evidence>
<comment type="caution">
    <text evidence="1">The sequence shown here is derived from an EMBL/GenBank/DDBJ whole genome shotgun (WGS) entry which is preliminary data.</text>
</comment>
<dbReference type="AlphaFoldDB" id="A0A4Y2TEK3"/>
<reference evidence="1 2" key="1">
    <citation type="journal article" date="2019" name="Sci. Rep.">
        <title>Orb-weaving spider Araneus ventricosus genome elucidates the spidroin gene catalogue.</title>
        <authorList>
            <person name="Kono N."/>
            <person name="Nakamura H."/>
            <person name="Ohtoshi R."/>
            <person name="Moran D.A.P."/>
            <person name="Shinohara A."/>
            <person name="Yoshida Y."/>
            <person name="Fujiwara M."/>
            <person name="Mori M."/>
            <person name="Tomita M."/>
            <person name="Arakawa K."/>
        </authorList>
    </citation>
    <scope>NUCLEOTIDE SEQUENCE [LARGE SCALE GENOMIC DNA]</scope>
</reference>
<evidence type="ECO:0000313" key="1">
    <source>
        <dbReference type="EMBL" id="GBN97515.1"/>
    </source>
</evidence>